<dbReference type="EMBL" id="FN653016">
    <property type="protein sequence ID" value="CBY07107.1"/>
    <property type="molecule type" value="Genomic_DNA"/>
</dbReference>
<proteinExistence type="predicted"/>
<dbReference type="AlphaFoldDB" id="E4WTL6"/>
<dbReference type="CDD" id="cd00108">
    <property type="entry name" value="KR"/>
    <property type="match status" value="2"/>
</dbReference>
<dbReference type="GO" id="GO:0005102">
    <property type="term" value="F:signaling receptor binding"/>
    <property type="evidence" value="ECO:0007669"/>
    <property type="project" value="TreeGrafter"/>
</dbReference>
<evidence type="ECO:0000259" key="4">
    <source>
        <dbReference type="PROSITE" id="PS50070"/>
    </source>
</evidence>
<dbReference type="InterPro" id="IPR013806">
    <property type="entry name" value="Kringle-like"/>
</dbReference>
<dbReference type="PANTHER" id="PTHR24261:SF7">
    <property type="entry name" value="KRINGLE DOMAIN-CONTAINING PROTEIN"/>
    <property type="match status" value="1"/>
</dbReference>
<organism evidence="5">
    <name type="scientific">Oikopleura dioica</name>
    <name type="common">Tunicate</name>
    <dbReference type="NCBI Taxonomy" id="34765"/>
    <lineage>
        <taxon>Eukaryota</taxon>
        <taxon>Metazoa</taxon>
        <taxon>Chordata</taxon>
        <taxon>Tunicata</taxon>
        <taxon>Appendicularia</taxon>
        <taxon>Copelata</taxon>
        <taxon>Oikopleuridae</taxon>
        <taxon>Oikopleura</taxon>
    </lineage>
</organism>
<reference evidence="5" key="1">
    <citation type="journal article" date="2010" name="Science">
        <title>Plasticity of animal genome architecture unmasked by rapid evolution of a pelagic tunicate.</title>
        <authorList>
            <person name="Denoeud F."/>
            <person name="Henriet S."/>
            <person name="Mungpakdee S."/>
            <person name="Aury J.M."/>
            <person name="Da Silva C."/>
            <person name="Brinkmann H."/>
            <person name="Mikhaleva J."/>
            <person name="Olsen L.C."/>
            <person name="Jubin C."/>
            <person name="Canestro C."/>
            <person name="Bouquet J.M."/>
            <person name="Danks G."/>
            <person name="Poulain J."/>
            <person name="Campsteijn C."/>
            <person name="Adamski M."/>
            <person name="Cross I."/>
            <person name="Yadetie F."/>
            <person name="Muffato M."/>
            <person name="Louis A."/>
            <person name="Butcher S."/>
            <person name="Tsagkogeorga G."/>
            <person name="Konrad A."/>
            <person name="Singh S."/>
            <person name="Jensen M.F."/>
            <person name="Cong E.H."/>
            <person name="Eikeseth-Otteraa H."/>
            <person name="Noel B."/>
            <person name="Anthouard V."/>
            <person name="Porcel B.M."/>
            <person name="Kachouri-Lafond R."/>
            <person name="Nishino A."/>
            <person name="Ugolini M."/>
            <person name="Chourrout P."/>
            <person name="Nishida H."/>
            <person name="Aasland R."/>
            <person name="Huzurbazar S."/>
            <person name="Westhof E."/>
            <person name="Delsuc F."/>
            <person name="Lehrach H."/>
            <person name="Reinhardt R."/>
            <person name="Weissenbach J."/>
            <person name="Roy S.W."/>
            <person name="Artiguenave F."/>
            <person name="Postlethwait J.H."/>
            <person name="Manak J.R."/>
            <person name="Thompson E.M."/>
            <person name="Jaillon O."/>
            <person name="Du Pasquier L."/>
            <person name="Boudinot P."/>
            <person name="Liberles D.A."/>
            <person name="Volff J.N."/>
            <person name="Philippe H."/>
            <person name="Lenhard B."/>
            <person name="Roest Crollius H."/>
            <person name="Wincker P."/>
            <person name="Chourrout D."/>
        </authorList>
    </citation>
    <scope>NUCLEOTIDE SEQUENCE [LARGE SCALE GENOMIC DNA]</scope>
</reference>
<dbReference type="Pfam" id="PF00051">
    <property type="entry name" value="Kringle"/>
    <property type="match status" value="2"/>
</dbReference>
<accession>E4WTL6</accession>
<keyword evidence="1 3" id="KW-0420">Kringle</keyword>
<gene>
    <name evidence="5" type="ORF">GSOID_T00006193001</name>
</gene>
<sequence length="192" mass="21790">MLNDAARAVPFINPNVPISSRRQCWSPDFRYAGNLNVTKTGRGCQEWNLSFPHVPKYQPVDLGIGHNFCRNPDADKNGPWCYTIDPDVRFEYCSIPLCDENGEPPLKEEDCFAGKIGEYNSKSGRSRLNKTVTGLDCQRWDARKPHRPKSAPEKTTNNFCSDHDGDAGGAWCYTTDPDVRWEYCAVEYNCDE</sequence>
<evidence type="ECO:0000256" key="3">
    <source>
        <dbReference type="PROSITE-ProRule" id="PRU00121"/>
    </source>
</evidence>
<evidence type="ECO:0000313" key="6">
    <source>
        <dbReference type="Proteomes" id="UP000001307"/>
    </source>
</evidence>
<dbReference type="PRINTS" id="PR00018">
    <property type="entry name" value="KRINGLE"/>
</dbReference>
<dbReference type="PROSITE" id="PS50070">
    <property type="entry name" value="KRINGLE_2"/>
    <property type="match status" value="2"/>
</dbReference>
<evidence type="ECO:0000313" key="5">
    <source>
        <dbReference type="EMBL" id="CBY07107.1"/>
    </source>
</evidence>
<dbReference type="InterPro" id="IPR018056">
    <property type="entry name" value="Kringle_CS"/>
</dbReference>
<dbReference type="Proteomes" id="UP000001307">
    <property type="component" value="Unassembled WGS sequence"/>
</dbReference>
<dbReference type="GO" id="GO:0004175">
    <property type="term" value="F:endopeptidase activity"/>
    <property type="evidence" value="ECO:0007669"/>
    <property type="project" value="TreeGrafter"/>
</dbReference>
<feature type="domain" description="Kringle" evidence="4">
    <location>
        <begin position="120"/>
        <end position="190"/>
    </location>
</feature>
<evidence type="ECO:0000256" key="2">
    <source>
        <dbReference type="ARBA" id="ARBA00023157"/>
    </source>
</evidence>
<dbReference type="OrthoDB" id="5917794at2759"/>
<dbReference type="InterPro" id="IPR000001">
    <property type="entry name" value="Kringle"/>
</dbReference>
<dbReference type="InParanoid" id="E4WTL6"/>
<name>E4WTL6_OIKDI</name>
<feature type="domain" description="Kringle" evidence="4">
    <location>
        <begin position="31"/>
        <end position="98"/>
    </location>
</feature>
<dbReference type="InterPro" id="IPR050759">
    <property type="entry name" value="Serine_protease_kringle"/>
</dbReference>
<dbReference type="Gene3D" id="2.40.20.10">
    <property type="entry name" value="Plasminogen Kringle 4"/>
    <property type="match status" value="2"/>
</dbReference>
<evidence type="ECO:0000256" key="1">
    <source>
        <dbReference type="ARBA" id="ARBA00022572"/>
    </source>
</evidence>
<dbReference type="PANTHER" id="PTHR24261">
    <property type="entry name" value="PLASMINOGEN-RELATED"/>
    <property type="match status" value="1"/>
</dbReference>
<keyword evidence="2" id="KW-1015">Disulfide bond</keyword>
<dbReference type="PROSITE" id="PS00021">
    <property type="entry name" value="KRINGLE_1"/>
    <property type="match status" value="1"/>
</dbReference>
<dbReference type="SUPFAM" id="SSF57440">
    <property type="entry name" value="Kringle-like"/>
    <property type="match status" value="2"/>
</dbReference>
<keyword evidence="6" id="KW-1185">Reference proteome</keyword>
<protein>
    <recommendedName>
        <fullName evidence="4">Kringle domain-containing protein</fullName>
    </recommendedName>
</protein>
<dbReference type="InterPro" id="IPR038178">
    <property type="entry name" value="Kringle_sf"/>
</dbReference>
<comment type="caution">
    <text evidence="3">Lacks conserved residue(s) required for the propagation of feature annotation.</text>
</comment>
<dbReference type="SMART" id="SM00130">
    <property type="entry name" value="KR"/>
    <property type="match status" value="2"/>
</dbReference>
<dbReference type="GO" id="GO:0005615">
    <property type="term" value="C:extracellular space"/>
    <property type="evidence" value="ECO:0007669"/>
    <property type="project" value="TreeGrafter"/>
</dbReference>